<accession>D2VKD1</accession>
<dbReference type="GO" id="GO:0032502">
    <property type="term" value="P:developmental process"/>
    <property type="evidence" value="ECO:0007669"/>
    <property type="project" value="TreeGrafter"/>
</dbReference>
<name>D2VKD1_NAEGR</name>
<keyword evidence="2" id="KW-1185">Reference proteome</keyword>
<dbReference type="Pfam" id="PF00118">
    <property type="entry name" value="Cpn60_TCP1"/>
    <property type="match status" value="1"/>
</dbReference>
<dbReference type="GO" id="GO:0005634">
    <property type="term" value="C:nucleus"/>
    <property type="evidence" value="ECO:0007669"/>
    <property type="project" value="TreeGrafter"/>
</dbReference>
<dbReference type="GO" id="GO:0005524">
    <property type="term" value="F:ATP binding"/>
    <property type="evidence" value="ECO:0007669"/>
    <property type="project" value="InterPro"/>
</dbReference>
<proteinExistence type="predicted"/>
<dbReference type="GO" id="GO:0051131">
    <property type="term" value="P:chaperone-mediated protein complex assembly"/>
    <property type="evidence" value="ECO:0007669"/>
    <property type="project" value="TreeGrafter"/>
</dbReference>
<dbReference type="EMBL" id="GG738878">
    <property type="protein sequence ID" value="EFC42664.1"/>
    <property type="molecule type" value="Genomic_DNA"/>
</dbReference>
<dbReference type="GO" id="GO:0006457">
    <property type="term" value="P:protein folding"/>
    <property type="evidence" value="ECO:0007669"/>
    <property type="project" value="InterPro"/>
</dbReference>
<evidence type="ECO:0000313" key="2">
    <source>
        <dbReference type="Proteomes" id="UP000006671"/>
    </source>
</evidence>
<dbReference type="OrthoDB" id="528704at2759"/>
<dbReference type="GO" id="GO:0005737">
    <property type="term" value="C:cytoplasm"/>
    <property type="evidence" value="ECO:0007669"/>
    <property type="project" value="TreeGrafter"/>
</dbReference>
<gene>
    <name evidence="1" type="ORF">NAEGRDRAFT_80294</name>
</gene>
<dbReference type="GO" id="GO:0051082">
    <property type="term" value="F:unfolded protein binding"/>
    <property type="evidence" value="ECO:0007669"/>
    <property type="project" value="InterPro"/>
</dbReference>
<dbReference type="PANTHER" id="PTHR46787:SF1">
    <property type="entry name" value="MOLECULAR CHAPERONE MKKS"/>
    <property type="match status" value="1"/>
</dbReference>
<dbReference type="SUPFAM" id="SSF52029">
    <property type="entry name" value="GroEL apical domain-like"/>
    <property type="match status" value="1"/>
</dbReference>
<dbReference type="KEGG" id="ngr:NAEGRDRAFT_80294"/>
<dbReference type="VEuPathDB" id="AmoebaDB:NAEGRDRAFT_80294"/>
<protein>
    <submittedName>
        <fullName evidence="1">McKusick-Kaufman/Bardet-Biedl syndromes chaperonin</fullName>
    </submittedName>
</protein>
<dbReference type="Proteomes" id="UP000006671">
    <property type="component" value="Unassembled WGS sequence"/>
</dbReference>
<dbReference type="InterPro" id="IPR002423">
    <property type="entry name" value="Cpn60/GroEL/TCP-1"/>
</dbReference>
<dbReference type="InterPro" id="IPR028790">
    <property type="entry name" value="MKKS"/>
</dbReference>
<dbReference type="RefSeq" id="XP_002675408.1">
    <property type="nucleotide sequence ID" value="XM_002675362.1"/>
</dbReference>
<dbReference type="Gene3D" id="3.50.7.10">
    <property type="entry name" value="GroEL"/>
    <property type="match status" value="1"/>
</dbReference>
<organism evidence="2">
    <name type="scientific">Naegleria gruberi</name>
    <name type="common">Amoeba</name>
    <dbReference type="NCBI Taxonomy" id="5762"/>
    <lineage>
        <taxon>Eukaryota</taxon>
        <taxon>Discoba</taxon>
        <taxon>Heterolobosea</taxon>
        <taxon>Tetramitia</taxon>
        <taxon>Eutetramitia</taxon>
        <taxon>Vahlkampfiidae</taxon>
        <taxon>Naegleria</taxon>
    </lineage>
</organism>
<dbReference type="InterPro" id="IPR027409">
    <property type="entry name" value="GroEL-like_apical_dom_sf"/>
</dbReference>
<dbReference type="InParanoid" id="D2VKD1"/>
<evidence type="ECO:0000313" key="1">
    <source>
        <dbReference type="EMBL" id="EFC42664.1"/>
    </source>
</evidence>
<dbReference type="GO" id="GO:0060271">
    <property type="term" value="P:cilium assembly"/>
    <property type="evidence" value="ECO:0007669"/>
    <property type="project" value="InterPro"/>
</dbReference>
<dbReference type="PANTHER" id="PTHR46787">
    <property type="entry name" value="SYNDROMES PUTATIVE CHAPERONIN-RELATED"/>
    <property type="match status" value="1"/>
</dbReference>
<dbReference type="GeneID" id="8852215"/>
<sequence>MTNCSSGLLKFELFDRTEFNDEELVVMKIIKSFLKSHLIQCGSYGSCFGYLILNLFINYKTGNYSLFKLTYLLQNIIPQWIEEFVESHKLVVDVDFNNLKQLSILKWRSDKLLDLSQYEVEHMTMLSLKLLCDILPKMSKNRFGARNDFIYHHINGDNVRVSDSRVVNGLYFNMPFPHIIKSRKKQDLTNVKVVLLKESVYIEAKKMEEYSESNIGATVKLVPQKTTSKEFISKLRDCIKEWKKLGIQLVVSQKVIEKSVQLILANEGILCLERISVFNFENFKKISGCTPLSSIFTELTNSEIGSLTSVSEVEIGGRR</sequence>
<reference evidence="1 2" key="1">
    <citation type="journal article" date="2010" name="Cell">
        <title>The genome of Naegleria gruberi illuminates early eukaryotic versatility.</title>
        <authorList>
            <person name="Fritz-Laylin L.K."/>
            <person name="Prochnik S.E."/>
            <person name="Ginger M.L."/>
            <person name="Dacks J.B."/>
            <person name="Carpenter M.L."/>
            <person name="Field M.C."/>
            <person name="Kuo A."/>
            <person name="Paredez A."/>
            <person name="Chapman J."/>
            <person name="Pham J."/>
            <person name="Shu S."/>
            <person name="Neupane R."/>
            <person name="Cipriano M."/>
            <person name="Mancuso J."/>
            <person name="Tu H."/>
            <person name="Salamov A."/>
            <person name="Lindquist E."/>
            <person name="Shapiro H."/>
            <person name="Lucas S."/>
            <person name="Grigoriev I.V."/>
            <person name="Cande W.Z."/>
            <person name="Fulton C."/>
            <person name="Rokhsar D.S."/>
            <person name="Dawson S.C."/>
        </authorList>
    </citation>
    <scope>NUCLEOTIDE SEQUENCE [LARGE SCALE GENOMIC DNA]</scope>
    <source>
        <strain evidence="1 2">NEG-M</strain>
    </source>
</reference>
<dbReference type="AlphaFoldDB" id="D2VKD1"/>